<dbReference type="Proteomes" id="UP001204579">
    <property type="component" value="Unassembled WGS sequence"/>
</dbReference>
<comment type="caution">
    <text evidence="1">The sequence shown here is derived from an EMBL/GenBank/DDBJ whole genome shotgun (WGS) entry which is preliminary data.</text>
</comment>
<evidence type="ECO:0008006" key="3">
    <source>
        <dbReference type="Google" id="ProtNLM"/>
    </source>
</evidence>
<gene>
    <name evidence="1" type="ORF">NW209_09810</name>
</gene>
<dbReference type="EMBL" id="JANRHJ010000010">
    <property type="protein sequence ID" value="MCR8874304.1"/>
    <property type="molecule type" value="Genomic_DNA"/>
</dbReference>
<reference evidence="1 2" key="1">
    <citation type="submission" date="2022-08" db="EMBL/GenBank/DDBJ databases">
        <authorList>
            <person name="Zeman M."/>
            <person name="Kubasova T."/>
        </authorList>
    </citation>
    <scope>NUCLEOTIDE SEQUENCE [LARGE SCALE GENOMIC DNA]</scope>
    <source>
        <strain evidence="1 2">ET62</strain>
    </source>
</reference>
<proteinExistence type="predicted"/>
<organism evidence="1 2">
    <name type="scientific">Phocaeicola barnesiae</name>
    <dbReference type="NCBI Taxonomy" id="376804"/>
    <lineage>
        <taxon>Bacteria</taxon>
        <taxon>Pseudomonadati</taxon>
        <taxon>Bacteroidota</taxon>
        <taxon>Bacteroidia</taxon>
        <taxon>Bacteroidales</taxon>
        <taxon>Bacteroidaceae</taxon>
        <taxon>Phocaeicola</taxon>
    </lineage>
</organism>
<accession>A0AAW5NAQ2</accession>
<dbReference type="AlphaFoldDB" id="A0AAW5NAQ2"/>
<evidence type="ECO:0000313" key="1">
    <source>
        <dbReference type="EMBL" id="MCR8874304.1"/>
    </source>
</evidence>
<protein>
    <recommendedName>
        <fullName evidence="3">Phage protein</fullName>
    </recommendedName>
</protein>
<name>A0AAW5NAQ2_9BACT</name>
<keyword evidence="2" id="KW-1185">Reference proteome</keyword>
<evidence type="ECO:0000313" key="2">
    <source>
        <dbReference type="Proteomes" id="UP001204579"/>
    </source>
</evidence>
<sequence>MYEEIVGRGGVSPAYFFDSMDFYEAARYLEGMRRKEKFELEKTRLIMWSVFQSQCRKDIALEDVFVIDDEKKVEKPDEEELNELRKRAKKFEREMT</sequence>